<sequence length="163" mass="17684">MHFIYKPSVYPASNTERSANPIPTNALSYGLFACSVVTRKNIDRLPMFPTSVLGSVHAPSLSCVSVFPRSQSLLWVPDPSGCSPDPSWRSIAQVWWSSAPPWRSSAPPWRSSALPRRSSALSTPPWRSSALSALLRSALVGSSPVCSALVSYVGLELRKSISR</sequence>
<keyword evidence="3" id="KW-1185">Reference proteome</keyword>
<gene>
    <name evidence="2" type="ORF">G5714_019969</name>
</gene>
<dbReference type="EMBL" id="JAAMOB010000020">
    <property type="protein sequence ID" value="KAF4099843.1"/>
    <property type="molecule type" value="Genomic_DNA"/>
</dbReference>
<dbReference type="PROSITE" id="PS51257">
    <property type="entry name" value="PROKAR_LIPOPROTEIN"/>
    <property type="match status" value="1"/>
</dbReference>
<dbReference type="AlphaFoldDB" id="A0A7J6BZ96"/>
<evidence type="ECO:0000256" key="1">
    <source>
        <dbReference type="SAM" id="MobiDB-lite"/>
    </source>
</evidence>
<reference evidence="2 3" key="1">
    <citation type="submission" date="2020-04" db="EMBL/GenBank/DDBJ databases">
        <title>Chromosome-level genome assembly of a cyprinid fish Onychostoma macrolepis by integration of Nanopore Sequencing, Bionano and Hi-C technology.</title>
        <authorList>
            <person name="Wang D."/>
        </authorList>
    </citation>
    <scope>NUCLEOTIDE SEQUENCE [LARGE SCALE GENOMIC DNA]</scope>
    <source>
        <strain evidence="2">SWU-2019</strain>
        <tissue evidence="2">Muscle</tissue>
    </source>
</reference>
<organism evidence="2 3">
    <name type="scientific">Onychostoma macrolepis</name>
    <dbReference type="NCBI Taxonomy" id="369639"/>
    <lineage>
        <taxon>Eukaryota</taxon>
        <taxon>Metazoa</taxon>
        <taxon>Chordata</taxon>
        <taxon>Craniata</taxon>
        <taxon>Vertebrata</taxon>
        <taxon>Euteleostomi</taxon>
        <taxon>Actinopterygii</taxon>
        <taxon>Neopterygii</taxon>
        <taxon>Teleostei</taxon>
        <taxon>Ostariophysi</taxon>
        <taxon>Cypriniformes</taxon>
        <taxon>Cyprinidae</taxon>
        <taxon>Acrossocheilinae</taxon>
        <taxon>Onychostoma</taxon>
    </lineage>
</organism>
<name>A0A7J6BZ96_9TELE</name>
<proteinExistence type="predicted"/>
<feature type="region of interest" description="Disordered" evidence="1">
    <location>
        <begin position="100"/>
        <end position="124"/>
    </location>
</feature>
<dbReference type="Proteomes" id="UP000579812">
    <property type="component" value="Unassembled WGS sequence"/>
</dbReference>
<evidence type="ECO:0000313" key="2">
    <source>
        <dbReference type="EMBL" id="KAF4099843.1"/>
    </source>
</evidence>
<evidence type="ECO:0000313" key="3">
    <source>
        <dbReference type="Proteomes" id="UP000579812"/>
    </source>
</evidence>
<comment type="caution">
    <text evidence="2">The sequence shown here is derived from an EMBL/GenBank/DDBJ whole genome shotgun (WGS) entry which is preliminary data.</text>
</comment>
<protein>
    <submittedName>
        <fullName evidence="2">Uncharacterized protein</fullName>
    </submittedName>
</protein>
<accession>A0A7J6BZ96</accession>